<organism evidence="2">
    <name type="scientific">Cyanothece sp. (strain PCC 7425 / ATCC 29141)</name>
    <dbReference type="NCBI Taxonomy" id="395961"/>
    <lineage>
        <taxon>Bacteria</taxon>
        <taxon>Bacillati</taxon>
        <taxon>Cyanobacteriota</taxon>
        <taxon>Cyanophyceae</taxon>
        <taxon>Gomontiellales</taxon>
        <taxon>Cyanothecaceae</taxon>
        <taxon>Cyanothece</taxon>
    </lineage>
</organism>
<dbReference type="PANTHER" id="PTHR11106:SF27">
    <property type="entry name" value="MACRO DOMAIN-CONTAINING PROTEIN"/>
    <property type="match status" value="1"/>
</dbReference>
<dbReference type="PROSITE" id="PS51154">
    <property type="entry name" value="MACRO"/>
    <property type="match status" value="1"/>
</dbReference>
<proteinExistence type="predicted"/>
<reference evidence="2" key="1">
    <citation type="submission" date="2009-01" db="EMBL/GenBank/DDBJ databases">
        <title>Complete sequence of plasmid2 Cyanothece sp. PCC 7425.</title>
        <authorList>
            <consortium name="US DOE Joint Genome Institute"/>
            <person name="Lucas S."/>
            <person name="Copeland A."/>
            <person name="Lapidus A."/>
            <person name="Glavina del Rio T."/>
            <person name="Dalin E."/>
            <person name="Tice H."/>
            <person name="Bruce D."/>
            <person name="Goodwin L."/>
            <person name="Pitluck S."/>
            <person name="Sims D."/>
            <person name="Meineke L."/>
            <person name="Brettin T."/>
            <person name="Detter J.C."/>
            <person name="Han C."/>
            <person name="Larimer F."/>
            <person name="Land M."/>
            <person name="Hauser L."/>
            <person name="Kyrpides N."/>
            <person name="Ovchinnikova G."/>
            <person name="Liberton M."/>
            <person name="Stoeckel J."/>
            <person name="Banerjee A."/>
            <person name="Singh A."/>
            <person name="Page L."/>
            <person name="Sato H."/>
            <person name="Zhao L."/>
            <person name="Sherman L."/>
            <person name="Pakrasi H."/>
            <person name="Richardson P."/>
        </authorList>
    </citation>
    <scope>NUCLEOTIDE SEQUENCE</scope>
    <source>
        <strain evidence="2">PCC 7425</strain>
        <plasmid evidence="2">pP742502</plasmid>
    </source>
</reference>
<dbReference type="SUPFAM" id="SSF52949">
    <property type="entry name" value="Macro domain-like"/>
    <property type="match status" value="1"/>
</dbReference>
<dbReference type="InterPro" id="IPR002589">
    <property type="entry name" value="Macro_dom"/>
</dbReference>
<dbReference type="CDD" id="cd02908">
    <property type="entry name" value="Macro_OAADPr_deacetylase"/>
    <property type="match status" value="1"/>
</dbReference>
<dbReference type="InterPro" id="IPR043472">
    <property type="entry name" value="Macro_dom-like"/>
</dbReference>
<dbReference type="Gene3D" id="3.40.220.10">
    <property type="entry name" value="Leucine Aminopeptidase, subunit E, domain 1"/>
    <property type="match status" value="1"/>
</dbReference>
<dbReference type="PANTHER" id="PTHR11106">
    <property type="entry name" value="GANGLIOSIDE INDUCED DIFFERENTIATION ASSOCIATED PROTEIN 2-RELATED"/>
    <property type="match status" value="1"/>
</dbReference>
<dbReference type="OrthoDB" id="571198at2"/>
<evidence type="ECO:0000313" key="2">
    <source>
        <dbReference type="EMBL" id="ACL47859.1"/>
    </source>
</evidence>
<dbReference type="KEGG" id="cyn:Cyan7425_0164"/>
<sequence>MPQTIAERFQIIQGDITQLQVEAIVNAANNELRPGGGVCGAIFAAAGYEQLKTACEQIGYCPTGEAVITSGFDLPVDWIIHTVGPIYQGKTEDAELLRQCYRSCMQFAGEERVRSLAFPLISTGSYGYPLREAIAIAVDAINAGLAQYPEIEQVYLVCYSQVDYQTAVQQVNR</sequence>
<gene>
    <name evidence="2" type="ordered locus">Cyan7425_0164</name>
</gene>
<evidence type="ECO:0000259" key="1">
    <source>
        <dbReference type="PROSITE" id="PS51154"/>
    </source>
</evidence>
<keyword evidence="2" id="KW-0614">Plasmid</keyword>
<protein>
    <submittedName>
        <fullName evidence="2">Appr-1-p processing domain protein</fullName>
    </submittedName>
</protein>
<dbReference type="eggNOG" id="COG2110">
    <property type="taxonomic scope" value="Bacteria"/>
</dbReference>
<name>B8HZL1_CYAP4</name>
<dbReference type="SMART" id="SM00506">
    <property type="entry name" value="A1pp"/>
    <property type="match status" value="1"/>
</dbReference>
<feature type="domain" description="Macro" evidence="1">
    <location>
        <begin position="1"/>
        <end position="173"/>
    </location>
</feature>
<accession>B8HZL1</accession>
<dbReference type="AlphaFoldDB" id="B8HZL1"/>
<geneLocation type="plasmid" evidence="2">
    <name>pP742502</name>
</geneLocation>
<dbReference type="Pfam" id="PF01661">
    <property type="entry name" value="Macro"/>
    <property type="match status" value="1"/>
</dbReference>
<dbReference type="EMBL" id="CP001346">
    <property type="protein sequence ID" value="ACL47859.1"/>
    <property type="molecule type" value="Genomic_DNA"/>
</dbReference>
<dbReference type="HOGENOM" id="CLU_046550_5_1_3"/>